<accession>A0A1I2RDP4</accession>
<protein>
    <recommendedName>
        <fullName evidence="4">DUF2178 domain-containing protein</fullName>
    </recommendedName>
</protein>
<proteinExistence type="predicted"/>
<dbReference type="Proteomes" id="UP000198897">
    <property type="component" value="Unassembled WGS sequence"/>
</dbReference>
<reference evidence="3" key="1">
    <citation type="submission" date="2016-10" db="EMBL/GenBank/DDBJ databases">
        <authorList>
            <person name="Varghese N."/>
            <person name="Submissions S."/>
        </authorList>
    </citation>
    <scope>NUCLEOTIDE SEQUENCE [LARGE SCALE GENOMIC DNA]</scope>
    <source>
        <strain evidence="3">FP5</strain>
    </source>
</reference>
<keyword evidence="1" id="KW-1133">Transmembrane helix</keyword>
<gene>
    <name evidence="2" type="ORF">SAMN05216353_13925</name>
</gene>
<dbReference type="RefSeq" id="WP_089753681.1">
    <property type="nucleotide sequence ID" value="NZ_FOOG01000039.1"/>
</dbReference>
<keyword evidence="3" id="KW-1185">Reference proteome</keyword>
<sequence>MKGHILYVVISLSVVFIALGLLIGQIPWVGLAASIIGFSIAELTRHRKINGGETDSNDNRTANHLNQFAGIVLLISFSLLFLFLVSAKYGFNVETMNINYLMIYVIVTFFTLITGGAIIRRRVGN</sequence>
<feature type="transmembrane region" description="Helical" evidence="1">
    <location>
        <begin position="5"/>
        <end position="22"/>
    </location>
</feature>
<evidence type="ECO:0000256" key="1">
    <source>
        <dbReference type="SAM" id="Phobius"/>
    </source>
</evidence>
<name>A0A1I2RDP4_9BACI</name>
<evidence type="ECO:0008006" key="4">
    <source>
        <dbReference type="Google" id="ProtNLM"/>
    </source>
</evidence>
<dbReference type="EMBL" id="FOOG01000039">
    <property type="protein sequence ID" value="SFG38835.1"/>
    <property type="molecule type" value="Genomic_DNA"/>
</dbReference>
<dbReference type="AlphaFoldDB" id="A0A1I2RDP4"/>
<organism evidence="2 3">
    <name type="scientific">Halobacillus alkaliphilus</name>
    <dbReference type="NCBI Taxonomy" id="396056"/>
    <lineage>
        <taxon>Bacteria</taxon>
        <taxon>Bacillati</taxon>
        <taxon>Bacillota</taxon>
        <taxon>Bacilli</taxon>
        <taxon>Bacillales</taxon>
        <taxon>Bacillaceae</taxon>
        <taxon>Halobacillus</taxon>
    </lineage>
</organism>
<feature type="transmembrane region" description="Helical" evidence="1">
    <location>
        <begin position="65"/>
        <end position="86"/>
    </location>
</feature>
<evidence type="ECO:0000313" key="3">
    <source>
        <dbReference type="Proteomes" id="UP000198897"/>
    </source>
</evidence>
<feature type="transmembrane region" description="Helical" evidence="1">
    <location>
        <begin position="98"/>
        <end position="119"/>
    </location>
</feature>
<keyword evidence="1" id="KW-0812">Transmembrane</keyword>
<evidence type="ECO:0000313" key="2">
    <source>
        <dbReference type="EMBL" id="SFG38835.1"/>
    </source>
</evidence>
<keyword evidence="1" id="KW-0472">Membrane</keyword>